<dbReference type="InterPro" id="IPR001207">
    <property type="entry name" value="Transposase_mutator"/>
</dbReference>
<evidence type="ECO:0000256" key="2">
    <source>
        <dbReference type="ARBA" id="ARBA00010961"/>
    </source>
</evidence>
<comment type="function">
    <text evidence="1">Required for the transposition of the insertion element.</text>
</comment>
<keyword evidence="5" id="KW-0233">DNA recombination</keyword>
<evidence type="ECO:0000313" key="7">
    <source>
        <dbReference type="Proteomes" id="UP001589890"/>
    </source>
</evidence>
<evidence type="ECO:0000313" key="6">
    <source>
        <dbReference type="EMBL" id="MFC0628019.1"/>
    </source>
</evidence>
<comment type="similarity">
    <text evidence="2">Belongs to the transposase mutator family.</text>
</comment>
<dbReference type="Proteomes" id="UP001589890">
    <property type="component" value="Unassembled WGS sequence"/>
</dbReference>
<evidence type="ECO:0000256" key="4">
    <source>
        <dbReference type="ARBA" id="ARBA00023125"/>
    </source>
</evidence>
<evidence type="ECO:0000256" key="1">
    <source>
        <dbReference type="ARBA" id="ARBA00002190"/>
    </source>
</evidence>
<comment type="caution">
    <text evidence="6">The sequence shown here is derived from an EMBL/GenBank/DDBJ whole genome shotgun (WGS) entry which is preliminary data.</text>
</comment>
<reference evidence="6 7" key="1">
    <citation type="submission" date="2024-09" db="EMBL/GenBank/DDBJ databases">
        <authorList>
            <person name="Sun Q."/>
            <person name="Mori K."/>
        </authorList>
    </citation>
    <scope>NUCLEOTIDE SEQUENCE [LARGE SCALE GENOMIC DNA]</scope>
    <source>
        <strain evidence="6 7">CGMCC 1.15906</strain>
    </source>
</reference>
<name>A0ABV6QTQ1_9ACTN</name>
<keyword evidence="7" id="KW-1185">Reference proteome</keyword>
<gene>
    <name evidence="6" type="ORF">ACFFGN_28355</name>
</gene>
<proteinExistence type="inferred from homology"/>
<dbReference type="RefSeq" id="WP_380053458.1">
    <property type="nucleotide sequence ID" value="NZ_JBHLTC010000037.1"/>
</dbReference>
<organism evidence="6 7">
    <name type="scientific">Kribbella deserti</name>
    <dbReference type="NCBI Taxonomy" id="1926257"/>
    <lineage>
        <taxon>Bacteria</taxon>
        <taxon>Bacillati</taxon>
        <taxon>Actinomycetota</taxon>
        <taxon>Actinomycetes</taxon>
        <taxon>Propionibacteriales</taxon>
        <taxon>Kribbellaceae</taxon>
        <taxon>Kribbella</taxon>
    </lineage>
</organism>
<keyword evidence="4" id="KW-0238">DNA-binding</keyword>
<evidence type="ECO:0000256" key="3">
    <source>
        <dbReference type="ARBA" id="ARBA00022578"/>
    </source>
</evidence>
<evidence type="ECO:0000256" key="5">
    <source>
        <dbReference type="ARBA" id="ARBA00023172"/>
    </source>
</evidence>
<feature type="non-terminal residue" evidence="6">
    <location>
        <position position="1"/>
    </location>
</feature>
<dbReference type="Pfam" id="PF00872">
    <property type="entry name" value="Transposase_mut"/>
    <property type="match status" value="1"/>
</dbReference>
<dbReference type="EMBL" id="JBHLTC010000037">
    <property type="protein sequence ID" value="MFC0628019.1"/>
    <property type="molecule type" value="Genomic_DNA"/>
</dbReference>
<protein>
    <submittedName>
        <fullName evidence="6">Transposase</fullName>
    </submittedName>
</protein>
<accession>A0ABV6QTQ1</accession>
<keyword evidence="3" id="KW-0815">Transposition</keyword>
<sequence>STAESGAGWNSFFKDLVAREIRRRTDVVGIFPDRNSIIRLVGAVLAEQHDEWADGRRYLGLEVLHRSRLTLITNNPTPEHNPTAGAISA</sequence>